<dbReference type="Proteomes" id="UP000176998">
    <property type="component" value="Unassembled WGS sequence"/>
</dbReference>
<evidence type="ECO:0000256" key="1">
    <source>
        <dbReference type="SAM" id="MobiDB-lite"/>
    </source>
</evidence>
<dbReference type="RefSeq" id="XP_022473400.1">
    <property type="nucleotide sequence ID" value="XM_022620088.1"/>
</dbReference>
<proteinExistence type="predicted"/>
<dbReference type="AlphaFoldDB" id="A0A1G4B482"/>
<comment type="caution">
    <text evidence="2">The sequence shown here is derived from an EMBL/GenBank/DDBJ whole genome shotgun (WGS) entry which is preliminary data.</text>
</comment>
<dbReference type="EMBL" id="MJBS01000072">
    <property type="protein sequence ID" value="OHE96240.1"/>
    <property type="molecule type" value="Genomic_DNA"/>
</dbReference>
<gene>
    <name evidence="2" type="ORF">CORC01_08458</name>
</gene>
<reference evidence="2 3" key="1">
    <citation type="submission" date="2016-09" db="EMBL/GenBank/DDBJ databases">
        <authorList>
            <person name="Capua I."/>
            <person name="De Benedictis P."/>
            <person name="Joannis T."/>
            <person name="Lombin L.H."/>
            <person name="Cattoli G."/>
        </authorList>
    </citation>
    <scope>NUCLEOTIDE SEQUENCE [LARGE SCALE GENOMIC DNA]</scope>
    <source>
        <strain evidence="2 3">IMI 309357</strain>
    </source>
</reference>
<sequence length="84" mass="9502">MIGPAVLSVPGAKRLTRRQENGETVKQATNWHVPSRTFTGCVRKQHLLGDRVTEALGLKKFTNSRFICQFTTKTYRTIKCTSFS</sequence>
<name>A0A1G4B482_9PEZI</name>
<organism evidence="2 3">
    <name type="scientific">Colletotrichum orchidophilum</name>
    <dbReference type="NCBI Taxonomy" id="1209926"/>
    <lineage>
        <taxon>Eukaryota</taxon>
        <taxon>Fungi</taxon>
        <taxon>Dikarya</taxon>
        <taxon>Ascomycota</taxon>
        <taxon>Pezizomycotina</taxon>
        <taxon>Sordariomycetes</taxon>
        <taxon>Hypocreomycetidae</taxon>
        <taxon>Glomerellales</taxon>
        <taxon>Glomerellaceae</taxon>
        <taxon>Colletotrichum</taxon>
    </lineage>
</organism>
<evidence type="ECO:0000313" key="2">
    <source>
        <dbReference type="EMBL" id="OHE96240.1"/>
    </source>
</evidence>
<feature type="region of interest" description="Disordered" evidence="1">
    <location>
        <begin position="1"/>
        <end position="25"/>
    </location>
</feature>
<keyword evidence="3" id="KW-1185">Reference proteome</keyword>
<accession>A0A1G4B482</accession>
<dbReference type="GeneID" id="34561598"/>
<protein>
    <submittedName>
        <fullName evidence="2">Uncharacterized protein</fullName>
    </submittedName>
</protein>
<evidence type="ECO:0000313" key="3">
    <source>
        <dbReference type="Proteomes" id="UP000176998"/>
    </source>
</evidence>